<evidence type="ECO:0000313" key="1">
    <source>
        <dbReference type="EMBL" id="CAB4862771.1"/>
    </source>
</evidence>
<accession>A0A6J7CXQ2</accession>
<sequence length="162" mass="16805">MVIGRRPLSVIVLVAALLVVPVAGAGAGSLEGAQAPADTTPPALSRMKVDPKVASRAARETLLTFTLSETATVRGSIVRRWPGRRNTAGKCVSAKVGARAHGELCTRRATVGNFTVSAAPGVNRARLSVRRLPLGSYTLLLTPADPAGNTGAVRTVTFRVDP</sequence>
<reference evidence="1" key="1">
    <citation type="submission" date="2020-05" db="EMBL/GenBank/DDBJ databases">
        <authorList>
            <person name="Chiriac C."/>
            <person name="Salcher M."/>
            <person name="Ghai R."/>
            <person name="Kavagutti S V."/>
        </authorList>
    </citation>
    <scope>NUCLEOTIDE SEQUENCE</scope>
</reference>
<gene>
    <name evidence="1" type="ORF">UFOPK3423_00322</name>
</gene>
<dbReference type="EMBL" id="CAFBLQ010000022">
    <property type="protein sequence ID" value="CAB4862771.1"/>
    <property type="molecule type" value="Genomic_DNA"/>
</dbReference>
<protein>
    <submittedName>
        <fullName evidence="1">Unannotated protein</fullName>
    </submittedName>
</protein>
<dbReference type="AlphaFoldDB" id="A0A6J7CXQ2"/>
<proteinExistence type="predicted"/>
<organism evidence="1">
    <name type="scientific">freshwater metagenome</name>
    <dbReference type="NCBI Taxonomy" id="449393"/>
    <lineage>
        <taxon>unclassified sequences</taxon>
        <taxon>metagenomes</taxon>
        <taxon>ecological metagenomes</taxon>
    </lineage>
</organism>
<name>A0A6J7CXQ2_9ZZZZ</name>